<proteinExistence type="predicted"/>
<evidence type="ECO:0000313" key="2">
    <source>
        <dbReference type="Proteomes" id="UP000032142"/>
    </source>
</evidence>
<protein>
    <recommendedName>
        <fullName evidence="3">Myb/SANT-like domain-containing protein</fullName>
    </recommendedName>
</protein>
<gene>
    <name evidence="1" type="ORF">F383_32113</name>
</gene>
<evidence type="ECO:0000313" key="1">
    <source>
        <dbReference type="EMBL" id="KHG06390.1"/>
    </source>
</evidence>
<keyword evidence="2" id="KW-1185">Reference proteome</keyword>
<organism evidence="1 2">
    <name type="scientific">Gossypium arboreum</name>
    <name type="common">Tree cotton</name>
    <name type="synonym">Gossypium nanking</name>
    <dbReference type="NCBI Taxonomy" id="29729"/>
    <lineage>
        <taxon>Eukaryota</taxon>
        <taxon>Viridiplantae</taxon>
        <taxon>Streptophyta</taxon>
        <taxon>Embryophyta</taxon>
        <taxon>Tracheophyta</taxon>
        <taxon>Spermatophyta</taxon>
        <taxon>Magnoliopsida</taxon>
        <taxon>eudicotyledons</taxon>
        <taxon>Gunneridae</taxon>
        <taxon>Pentapetalae</taxon>
        <taxon>rosids</taxon>
        <taxon>malvids</taxon>
        <taxon>Malvales</taxon>
        <taxon>Malvaceae</taxon>
        <taxon>Malvoideae</taxon>
        <taxon>Gossypium</taxon>
    </lineage>
</organism>
<sequence>MLIGKDNSGFGWDEHRQMIVAEDISHKPASQFRHCSFPLYDQFTSIYTKYRATGKDVQTTVDIDEEIDVEDVPTVKNFEERNNYHACKDDVSLDNMDVSSTQS</sequence>
<dbReference type="EMBL" id="JRRC01450846">
    <property type="protein sequence ID" value="KHG06390.1"/>
    <property type="molecule type" value="Genomic_DNA"/>
</dbReference>
<dbReference type="PANTHER" id="PTHR46250">
    <property type="entry name" value="MYB/SANT-LIKE DNA-BINDING DOMAIN PROTEIN-RELATED"/>
    <property type="match status" value="1"/>
</dbReference>
<accession>A0A0B0N072</accession>
<evidence type="ECO:0008006" key="3">
    <source>
        <dbReference type="Google" id="ProtNLM"/>
    </source>
</evidence>
<dbReference type="PANTHER" id="PTHR46250:SF17">
    <property type="entry name" value="MYB_SANT-LIKE DOMAIN-CONTAINING PROTEIN"/>
    <property type="match status" value="1"/>
</dbReference>
<comment type="caution">
    <text evidence="1">The sequence shown here is derived from an EMBL/GenBank/DDBJ whole genome shotgun (WGS) entry which is preliminary data.</text>
</comment>
<name>A0A0B0N072_GOSAR</name>
<dbReference type="AlphaFoldDB" id="A0A0B0N072"/>
<reference evidence="2" key="1">
    <citation type="submission" date="2014-09" db="EMBL/GenBank/DDBJ databases">
        <authorList>
            <person name="Mudge J."/>
            <person name="Ramaraj T."/>
            <person name="Lindquist I.E."/>
            <person name="Bharti A.K."/>
            <person name="Sundararajan A."/>
            <person name="Cameron C.T."/>
            <person name="Woodward J.E."/>
            <person name="May G.D."/>
            <person name="Brubaker C."/>
            <person name="Broadhvest J."/>
            <person name="Wilkins T.A."/>
        </authorList>
    </citation>
    <scope>NUCLEOTIDE SEQUENCE</scope>
    <source>
        <strain evidence="2">cv. AKA8401</strain>
    </source>
</reference>
<dbReference type="Proteomes" id="UP000032142">
    <property type="component" value="Unassembled WGS sequence"/>
</dbReference>